<dbReference type="PROSITE" id="PS00170">
    <property type="entry name" value="CSA_PPIASE_1"/>
    <property type="match status" value="1"/>
</dbReference>
<comment type="similarity">
    <text evidence="2 5">Belongs to the cyclophilin-type PPIase family.</text>
</comment>
<dbReference type="InterPro" id="IPR044666">
    <property type="entry name" value="Cyclophilin_A-like"/>
</dbReference>
<evidence type="ECO:0000313" key="7">
    <source>
        <dbReference type="EMBL" id="MFD2918600.1"/>
    </source>
</evidence>
<dbReference type="InterPro" id="IPR029000">
    <property type="entry name" value="Cyclophilin-like_dom_sf"/>
</dbReference>
<evidence type="ECO:0000313" key="8">
    <source>
        <dbReference type="Proteomes" id="UP001597511"/>
    </source>
</evidence>
<dbReference type="GO" id="GO:0003755">
    <property type="term" value="F:peptidyl-prolyl cis-trans isomerase activity"/>
    <property type="evidence" value="ECO:0007669"/>
    <property type="project" value="UniProtKB-EC"/>
</dbReference>
<accession>A0ABW6A004</accession>
<keyword evidence="5" id="KW-0732">Signal</keyword>
<evidence type="ECO:0000256" key="5">
    <source>
        <dbReference type="RuleBase" id="RU363019"/>
    </source>
</evidence>
<dbReference type="PROSITE" id="PS50072">
    <property type="entry name" value="CSA_PPIASE_2"/>
    <property type="match status" value="1"/>
</dbReference>
<dbReference type="PANTHER" id="PTHR45625">
    <property type="entry name" value="PEPTIDYL-PROLYL CIS-TRANS ISOMERASE-RELATED"/>
    <property type="match status" value="1"/>
</dbReference>
<proteinExistence type="inferred from homology"/>
<dbReference type="CDD" id="cd00317">
    <property type="entry name" value="cyclophilin"/>
    <property type="match status" value="1"/>
</dbReference>
<evidence type="ECO:0000256" key="2">
    <source>
        <dbReference type="ARBA" id="ARBA00007365"/>
    </source>
</evidence>
<dbReference type="PIRSF" id="PIRSF001467">
    <property type="entry name" value="Peptidylpro_ismrse"/>
    <property type="match status" value="1"/>
</dbReference>
<dbReference type="Proteomes" id="UP001597511">
    <property type="component" value="Unassembled WGS sequence"/>
</dbReference>
<dbReference type="SUPFAM" id="SSF50891">
    <property type="entry name" value="Cyclophilin-like"/>
    <property type="match status" value="1"/>
</dbReference>
<organism evidence="7 8">
    <name type="scientific">Terrimonas rubra</name>
    <dbReference type="NCBI Taxonomy" id="1035890"/>
    <lineage>
        <taxon>Bacteria</taxon>
        <taxon>Pseudomonadati</taxon>
        <taxon>Bacteroidota</taxon>
        <taxon>Chitinophagia</taxon>
        <taxon>Chitinophagales</taxon>
        <taxon>Chitinophagaceae</taxon>
        <taxon>Terrimonas</taxon>
    </lineage>
</organism>
<sequence>MPHRFLLKFLFLGLVCFCSVAVNAQNKTKLKRKDLKRDIALVTNKGTIVLRLSNETPLHRDNFLRLVKAHYYDGVLFHRVINNFMIQAGDPDSKAAPAGKALGEGGPDYVIPAELRPNLFHKKGVLAAAREGDDVNPARASSGSQFYIVQGKKFTDGGLDSLQTNRLKGFKIPADQREVYKTIGGTPHLDRTYTVFGEVVSGLDIVDSIAATPTSKGKDRDRPLEDVVIIRAKLVKRKK</sequence>
<dbReference type="PRINTS" id="PR00153">
    <property type="entry name" value="CSAPPISMRASE"/>
</dbReference>
<protein>
    <recommendedName>
        <fullName evidence="5">Peptidyl-prolyl cis-trans isomerase</fullName>
        <shortName evidence="5">PPIase</shortName>
        <ecNumber evidence="5">5.2.1.8</ecNumber>
    </recommendedName>
</protein>
<comment type="caution">
    <text evidence="7">The sequence shown here is derived from an EMBL/GenBank/DDBJ whole genome shotgun (WGS) entry which is preliminary data.</text>
</comment>
<gene>
    <name evidence="7" type="ORF">ACFS6H_02690</name>
</gene>
<keyword evidence="4 5" id="KW-0413">Isomerase</keyword>
<evidence type="ECO:0000256" key="1">
    <source>
        <dbReference type="ARBA" id="ARBA00002388"/>
    </source>
</evidence>
<dbReference type="EC" id="5.2.1.8" evidence="5"/>
<reference evidence="8" key="1">
    <citation type="journal article" date="2019" name="Int. J. Syst. Evol. Microbiol.">
        <title>The Global Catalogue of Microorganisms (GCM) 10K type strain sequencing project: providing services to taxonomists for standard genome sequencing and annotation.</title>
        <authorList>
            <consortium name="The Broad Institute Genomics Platform"/>
            <consortium name="The Broad Institute Genome Sequencing Center for Infectious Disease"/>
            <person name="Wu L."/>
            <person name="Ma J."/>
        </authorList>
    </citation>
    <scope>NUCLEOTIDE SEQUENCE [LARGE SCALE GENOMIC DNA]</scope>
    <source>
        <strain evidence="8">KCTC 23299</strain>
    </source>
</reference>
<keyword evidence="8" id="KW-1185">Reference proteome</keyword>
<name>A0ABW6A004_9BACT</name>
<dbReference type="Pfam" id="PF00160">
    <property type="entry name" value="Pro_isomerase"/>
    <property type="match status" value="1"/>
</dbReference>
<comment type="catalytic activity">
    <reaction evidence="5">
        <text>[protein]-peptidylproline (omega=180) = [protein]-peptidylproline (omega=0)</text>
        <dbReference type="Rhea" id="RHEA:16237"/>
        <dbReference type="Rhea" id="RHEA-COMP:10747"/>
        <dbReference type="Rhea" id="RHEA-COMP:10748"/>
        <dbReference type="ChEBI" id="CHEBI:83833"/>
        <dbReference type="ChEBI" id="CHEBI:83834"/>
        <dbReference type="EC" id="5.2.1.8"/>
    </reaction>
</comment>
<dbReference type="InterPro" id="IPR024936">
    <property type="entry name" value="Cyclophilin-type_PPIase"/>
</dbReference>
<dbReference type="EMBL" id="JBHUOZ010000001">
    <property type="protein sequence ID" value="MFD2918600.1"/>
    <property type="molecule type" value="Genomic_DNA"/>
</dbReference>
<dbReference type="PANTHER" id="PTHR45625:SF4">
    <property type="entry name" value="PEPTIDYLPROLYL ISOMERASE DOMAIN AND WD REPEAT-CONTAINING PROTEIN 1"/>
    <property type="match status" value="1"/>
</dbReference>
<evidence type="ECO:0000256" key="3">
    <source>
        <dbReference type="ARBA" id="ARBA00023110"/>
    </source>
</evidence>
<keyword evidence="3 5" id="KW-0697">Rotamase</keyword>
<evidence type="ECO:0000256" key="4">
    <source>
        <dbReference type="ARBA" id="ARBA00023235"/>
    </source>
</evidence>
<feature type="chain" id="PRO_5044950822" description="Peptidyl-prolyl cis-trans isomerase" evidence="5">
    <location>
        <begin position="25"/>
        <end position="239"/>
    </location>
</feature>
<comment type="function">
    <text evidence="1 5">PPIases accelerate the folding of proteins. It catalyzes the cis-trans isomerization of proline imidic peptide bonds in oligopeptides.</text>
</comment>
<dbReference type="InterPro" id="IPR002130">
    <property type="entry name" value="Cyclophilin-type_PPIase_dom"/>
</dbReference>
<feature type="domain" description="PPIase cyclophilin-type" evidence="6">
    <location>
        <begin position="46"/>
        <end position="234"/>
    </location>
</feature>
<dbReference type="Gene3D" id="2.40.100.10">
    <property type="entry name" value="Cyclophilin-like"/>
    <property type="match status" value="1"/>
</dbReference>
<evidence type="ECO:0000259" key="6">
    <source>
        <dbReference type="PROSITE" id="PS50072"/>
    </source>
</evidence>
<dbReference type="RefSeq" id="WP_386094956.1">
    <property type="nucleotide sequence ID" value="NZ_JBHUOZ010000001.1"/>
</dbReference>
<dbReference type="InterPro" id="IPR020892">
    <property type="entry name" value="Cyclophilin-type_PPIase_CS"/>
</dbReference>
<feature type="signal peptide" evidence="5">
    <location>
        <begin position="1"/>
        <end position="24"/>
    </location>
</feature>